<keyword evidence="2" id="KW-1133">Transmembrane helix</keyword>
<feature type="transmembrane region" description="Helical" evidence="2">
    <location>
        <begin position="87"/>
        <end position="108"/>
    </location>
</feature>
<evidence type="ECO:0000313" key="4">
    <source>
        <dbReference type="EMBL" id="MDQ0326719.1"/>
    </source>
</evidence>
<evidence type="ECO:0000256" key="1">
    <source>
        <dbReference type="SAM" id="MobiDB-lite"/>
    </source>
</evidence>
<proteinExistence type="predicted"/>
<name>A0ABU0C8B7_9BRAD</name>
<accession>A0ABU0C8B7</accession>
<feature type="transmembrane region" description="Helical" evidence="2">
    <location>
        <begin position="211"/>
        <end position="232"/>
    </location>
</feature>
<dbReference type="InterPro" id="IPR012429">
    <property type="entry name" value="HGSNAT_cat"/>
</dbReference>
<feature type="transmembrane region" description="Helical" evidence="2">
    <location>
        <begin position="53"/>
        <end position="75"/>
    </location>
</feature>
<feature type="region of interest" description="Disordered" evidence="1">
    <location>
        <begin position="1"/>
        <end position="23"/>
    </location>
</feature>
<sequence length="284" mass="30756">MAHEHTHDSISGPADTPGRNVLDGTGASLGEKAGRLDPPAAGARLPRLIWIDVFRGIALVAMAVYHCSWDLAFFGFSDAGVASAPGWILFARMIAGSFLFLVGVSLALAHHSGLRSRPFLKRLVMVAGGAAAITLVTYLVFPEAYIFFGILHEIALASVLGLLFLRAPLWLVAAVAAFFLFGADFLAGPAFNGRYLQFLGLMTYRPFTNDYVPLFPWFGVVLSGLVGGRLLLKKQQVLRLLAKPARDPISQALAFGGRHSLAFYLIHQPVLFGLVYAAAWLMMR</sequence>
<keyword evidence="2" id="KW-0472">Membrane</keyword>
<evidence type="ECO:0000259" key="3">
    <source>
        <dbReference type="Pfam" id="PF07786"/>
    </source>
</evidence>
<evidence type="ECO:0000256" key="2">
    <source>
        <dbReference type="SAM" id="Phobius"/>
    </source>
</evidence>
<keyword evidence="2" id="KW-0812">Transmembrane</keyword>
<gene>
    <name evidence="4" type="ORF">J2R99_002588</name>
</gene>
<feature type="transmembrane region" description="Helical" evidence="2">
    <location>
        <begin position="120"/>
        <end position="139"/>
    </location>
</feature>
<feature type="domain" description="Heparan-alpha-glucosaminide N-acetyltransferase catalytic" evidence="3">
    <location>
        <begin position="47"/>
        <end position="269"/>
    </location>
</feature>
<feature type="transmembrane region" description="Helical" evidence="2">
    <location>
        <begin position="170"/>
        <end position="191"/>
    </location>
</feature>
<dbReference type="RefSeq" id="WP_307154865.1">
    <property type="nucleotide sequence ID" value="NZ_JAUSUK010000002.1"/>
</dbReference>
<dbReference type="EMBL" id="JAUSUK010000002">
    <property type="protein sequence ID" value="MDQ0326719.1"/>
    <property type="molecule type" value="Genomic_DNA"/>
</dbReference>
<organism evidence="4 5">
    <name type="scientific">Rhodopseudomonas julia</name>
    <dbReference type="NCBI Taxonomy" id="200617"/>
    <lineage>
        <taxon>Bacteria</taxon>
        <taxon>Pseudomonadati</taxon>
        <taxon>Pseudomonadota</taxon>
        <taxon>Alphaproteobacteria</taxon>
        <taxon>Hyphomicrobiales</taxon>
        <taxon>Nitrobacteraceae</taxon>
        <taxon>Rhodopseudomonas</taxon>
    </lineage>
</organism>
<dbReference type="Pfam" id="PF07786">
    <property type="entry name" value="HGSNAT_cat"/>
    <property type="match status" value="1"/>
</dbReference>
<keyword evidence="5" id="KW-1185">Reference proteome</keyword>
<feature type="transmembrane region" description="Helical" evidence="2">
    <location>
        <begin position="261"/>
        <end position="283"/>
    </location>
</feature>
<comment type="caution">
    <text evidence="4">The sequence shown here is derived from an EMBL/GenBank/DDBJ whole genome shotgun (WGS) entry which is preliminary data.</text>
</comment>
<dbReference type="Proteomes" id="UP001230253">
    <property type="component" value="Unassembled WGS sequence"/>
</dbReference>
<evidence type="ECO:0000313" key="5">
    <source>
        <dbReference type="Proteomes" id="UP001230253"/>
    </source>
</evidence>
<reference evidence="4 5" key="1">
    <citation type="submission" date="2023-07" db="EMBL/GenBank/DDBJ databases">
        <title>Genomic Encyclopedia of Type Strains, Phase IV (KMG-IV): sequencing the most valuable type-strain genomes for metagenomic binning, comparative biology and taxonomic classification.</title>
        <authorList>
            <person name="Goeker M."/>
        </authorList>
    </citation>
    <scope>NUCLEOTIDE SEQUENCE [LARGE SCALE GENOMIC DNA]</scope>
    <source>
        <strain evidence="4 5">DSM 11549</strain>
    </source>
</reference>
<protein>
    <submittedName>
        <fullName evidence="4">Membrane protein</fullName>
    </submittedName>
</protein>
<feature type="transmembrane region" description="Helical" evidence="2">
    <location>
        <begin position="145"/>
        <end position="165"/>
    </location>
</feature>